<name>A0ABW0QSD9_9BACL</name>
<dbReference type="Gene3D" id="1.10.287.910">
    <property type="entry name" value="bacterial mercury transporter, merf"/>
    <property type="match status" value="1"/>
</dbReference>
<dbReference type="Proteomes" id="UP001596108">
    <property type="component" value="Unassembled WGS sequence"/>
</dbReference>
<keyword evidence="3" id="KW-1185">Reference proteome</keyword>
<protein>
    <recommendedName>
        <fullName evidence="4">Mercuric ion transport protein</fullName>
    </recommendedName>
</protein>
<keyword evidence="1" id="KW-0472">Membrane</keyword>
<organism evidence="2 3">
    <name type="scientific">Cohnella yongneupensis</name>
    <dbReference type="NCBI Taxonomy" id="425006"/>
    <lineage>
        <taxon>Bacteria</taxon>
        <taxon>Bacillati</taxon>
        <taxon>Bacillota</taxon>
        <taxon>Bacilli</taxon>
        <taxon>Bacillales</taxon>
        <taxon>Paenibacillaceae</taxon>
        <taxon>Cohnella</taxon>
    </lineage>
</organism>
<reference evidence="3" key="1">
    <citation type="journal article" date="2019" name="Int. J. Syst. Evol. Microbiol.">
        <title>The Global Catalogue of Microorganisms (GCM) 10K type strain sequencing project: providing services to taxonomists for standard genome sequencing and annotation.</title>
        <authorList>
            <consortium name="The Broad Institute Genomics Platform"/>
            <consortium name="The Broad Institute Genome Sequencing Center for Infectious Disease"/>
            <person name="Wu L."/>
            <person name="Ma J."/>
        </authorList>
    </citation>
    <scope>NUCLEOTIDE SEQUENCE [LARGE SCALE GENOMIC DNA]</scope>
    <source>
        <strain evidence="3">CGMCC 1.18578</strain>
    </source>
</reference>
<keyword evidence="1" id="KW-0812">Transmembrane</keyword>
<comment type="caution">
    <text evidence="2">The sequence shown here is derived from an EMBL/GenBank/DDBJ whole genome shotgun (WGS) entry which is preliminary data.</text>
</comment>
<evidence type="ECO:0000256" key="1">
    <source>
        <dbReference type="SAM" id="Phobius"/>
    </source>
</evidence>
<feature type="transmembrane region" description="Helical" evidence="1">
    <location>
        <begin position="38"/>
        <end position="59"/>
    </location>
</feature>
<proteinExistence type="predicted"/>
<evidence type="ECO:0000313" key="2">
    <source>
        <dbReference type="EMBL" id="MFC5527909.1"/>
    </source>
</evidence>
<accession>A0ABW0QSD9</accession>
<evidence type="ECO:0008006" key="4">
    <source>
        <dbReference type="Google" id="ProtNLM"/>
    </source>
</evidence>
<dbReference type="RefSeq" id="WP_378109714.1">
    <property type="nucleotide sequence ID" value="NZ_JBHSNC010000001.1"/>
</dbReference>
<evidence type="ECO:0000313" key="3">
    <source>
        <dbReference type="Proteomes" id="UP001596108"/>
    </source>
</evidence>
<gene>
    <name evidence="2" type="ORF">ACFPQ4_00335</name>
</gene>
<sequence>MKNNGFLAGLGVIGLCALCCAIPLFASGAAVIGLSSIFLDPIWIAVISVVVIGVGVLFFRRKSKACTTCHTSGKCGCK</sequence>
<keyword evidence="1" id="KW-1133">Transmembrane helix</keyword>
<dbReference type="EMBL" id="JBHSNC010000001">
    <property type="protein sequence ID" value="MFC5527909.1"/>
    <property type="molecule type" value="Genomic_DNA"/>
</dbReference>